<dbReference type="AlphaFoldDB" id="A0A6A6UW65"/>
<accession>A0A6A6UW65</accession>
<dbReference type="Proteomes" id="UP000799440">
    <property type="component" value="Unassembled WGS sequence"/>
</dbReference>
<organism evidence="1 2">
    <name type="scientific">Sporormia fimetaria CBS 119925</name>
    <dbReference type="NCBI Taxonomy" id="1340428"/>
    <lineage>
        <taxon>Eukaryota</taxon>
        <taxon>Fungi</taxon>
        <taxon>Dikarya</taxon>
        <taxon>Ascomycota</taxon>
        <taxon>Pezizomycotina</taxon>
        <taxon>Dothideomycetes</taxon>
        <taxon>Pleosporomycetidae</taxon>
        <taxon>Pleosporales</taxon>
        <taxon>Sporormiaceae</taxon>
        <taxon>Sporormia</taxon>
    </lineage>
</organism>
<protein>
    <recommendedName>
        <fullName evidence="3">Heterokaryon incompatibility domain-containing protein</fullName>
    </recommendedName>
</protein>
<dbReference type="PANTHER" id="PTHR33112">
    <property type="entry name" value="DOMAIN PROTEIN, PUTATIVE-RELATED"/>
    <property type="match status" value="1"/>
</dbReference>
<feature type="non-terminal residue" evidence="1">
    <location>
        <position position="143"/>
    </location>
</feature>
<dbReference type="PANTHER" id="PTHR33112:SF1">
    <property type="entry name" value="HETEROKARYON INCOMPATIBILITY DOMAIN-CONTAINING PROTEIN"/>
    <property type="match status" value="1"/>
</dbReference>
<name>A0A6A6UW65_9PLEO</name>
<proteinExistence type="predicted"/>
<dbReference type="EMBL" id="MU006628">
    <property type="protein sequence ID" value="KAF2741726.1"/>
    <property type="molecule type" value="Genomic_DNA"/>
</dbReference>
<dbReference type="OrthoDB" id="5428863at2759"/>
<sequence>MASQGYRTGRRQQPTASLANMKFVSIPHPRHEIEGSRWAERGWTYQEVMLSRRRLIFTDTQVYFQCAVMSCMETISPRTERRPFNPAICDKEKYDRPHLYCNEFFTVHLRCFDESENTWVDFQNYYERNLTFETDRLNAIQGI</sequence>
<keyword evidence="2" id="KW-1185">Reference proteome</keyword>
<evidence type="ECO:0000313" key="2">
    <source>
        <dbReference type="Proteomes" id="UP000799440"/>
    </source>
</evidence>
<evidence type="ECO:0000313" key="1">
    <source>
        <dbReference type="EMBL" id="KAF2741726.1"/>
    </source>
</evidence>
<evidence type="ECO:0008006" key="3">
    <source>
        <dbReference type="Google" id="ProtNLM"/>
    </source>
</evidence>
<reference evidence="1" key="1">
    <citation type="journal article" date="2020" name="Stud. Mycol.">
        <title>101 Dothideomycetes genomes: a test case for predicting lifestyles and emergence of pathogens.</title>
        <authorList>
            <person name="Haridas S."/>
            <person name="Albert R."/>
            <person name="Binder M."/>
            <person name="Bloem J."/>
            <person name="Labutti K."/>
            <person name="Salamov A."/>
            <person name="Andreopoulos B."/>
            <person name="Baker S."/>
            <person name="Barry K."/>
            <person name="Bills G."/>
            <person name="Bluhm B."/>
            <person name="Cannon C."/>
            <person name="Castanera R."/>
            <person name="Culley D."/>
            <person name="Daum C."/>
            <person name="Ezra D."/>
            <person name="Gonzalez J."/>
            <person name="Henrissat B."/>
            <person name="Kuo A."/>
            <person name="Liang C."/>
            <person name="Lipzen A."/>
            <person name="Lutzoni F."/>
            <person name="Magnuson J."/>
            <person name="Mondo S."/>
            <person name="Nolan M."/>
            <person name="Ohm R."/>
            <person name="Pangilinan J."/>
            <person name="Park H.-J."/>
            <person name="Ramirez L."/>
            <person name="Alfaro M."/>
            <person name="Sun H."/>
            <person name="Tritt A."/>
            <person name="Yoshinaga Y."/>
            <person name="Zwiers L.-H."/>
            <person name="Turgeon B."/>
            <person name="Goodwin S."/>
            <person name="Spatafora J."/>
            <person name="Crous P."/>
            <person name="Grigoriev I."/>
        </authorList>
    </citation>
    <scope>NUCLEOTIDE SEQUENCE</scope>
    <source>
        <strain evidence="1">CBS 119925</strain>
    </source>
</reference>
<gene>
    <name evidence="1" type="ORF">M011DRAFT_514204</name>
</gene>